<accession>A0A7Z0TSX4</accession>
<evidence type="ECO:0000313" key="3">
    <source>
        <dbReference type="Proteomes" id="UP000589896"/>
    </source>
</evidence>
<name>A0A7Z0TSX4_9GAMM</name>
<dbReference type="AlphaFoldDB" id="A0A7Z0TSX4"/>
<dbReference type="Proteomes" id="UP000589896">
    <property type="component" value="Unassembled WGS sequence"/>
</dbReference>
<feature type="chain" id="PRO_5030755582" description="DUF4148 domain-containing protein" evidence="1">
    <location>
        <begin position="30"/>
        <end position="121"/>
    </location>
</feature>
<sequence>MYAIPVIRRPCPALVLLLLAACTGGQAWAGGASAADRVVAAQAQDVDDAPWLQPVAGDYPIRRMSSLKSEYRRIRELRRAQIQPEYERRAAEGEDADAWREATLREVARRDLRDLRARLDR</sequence>
<gene>
    <name evidence="2" type="ORF">H0E82_00385</name>
</gene>
<proteinExistence type="predicted"/>
<protein>
    <recommendedName>
        <fullName evidence="4">DUF4148 domain-containing protein</fullName>
    </recommendedName>
</protein>
<organism evidence="2 3">
    <name type="scientific">Luteimonas deserti</name>
    <dbReference type="NCBI Taxonomy" id="2752306"/>
    <lineage>
        <taxon>Bacteria</taxon>
        <taxon>Pseudomonadati</taxon>
        <taxon>Pseudomonadota</taxon>
        <taxon>Gammaproteobacteria</taxon>
        <taxon>Lysobacterales</taxon>
        <taxon>Lysobacteraceae</taxon>
        <taxon>Luteimonas</taxon>
    </lineage>
</organism>
<evidence type="ECO:0000313" key="2">
    <source>
        <dbReference type="EMBL" id="NYZ61221.1"/>
    </source>
</evidence>
<keyword evidence="1" id="KW-0732">Signal</keyword>
<dbReference type="EMBL" id="JACCJZ010000001">
    <property type="protein sequence ID" value="NYZ61221.1"/>
    <property type="molecule type" value="Genomic_DNA"/>
</dbReference>
<comment type="caution">
    <text evidence="2">The sequence shown here is derived from an EMBL/GenBank/DDBJ whole genome shotgun (WGS) entry which is preliminary data.</text>
</comment>
<feature type="signal peptide" evidence="1">
    <location>
        <begin position="1"/>
        <end position="29"/>
    </location>
</feature>
<evidence type="ECO:0008006" key="4">
    <source>
        <dbReference type="Google" id="ProtNLM"/>
    </source>
</evidence>
<evidence type="ECO:0000256" key="1">
    <source>
        <dbReference type="SAM" id="SignalP"/>
    </source>
</evidence>
<keyword evidence="3" id="KW-1185">Reference proteome</keyword>
<reference evidence="2 3" key="1">
    <citation type="submission" date="2020-07" db="EMBL/GenBank/DDBJ databases">
        <title>isolation of Luteimonas sp. SJ-16.</title>
        <authorList>
            <person name="Huang X.-X."/>
            <person name="Xu L."/>
            <person name="Sun J.-Q."/>
        </authorList>
    </citation>
    <scope>NUCLEOTIDE SEQUENCE [LARGE SCALE GENOMIC DNA]</scope>
    <source>
        <strain evidence="2 3">SJ-16</strain>
    </source>
</reference>